<keyword evidence="7" id="KW-1185">Reference proteome</keyword>
<dbReference type="Gene3D" id="3.40.605.10">
    <property type="entry name" value="Aldehyde Dehydrogenase, Chain A, domain 1"/>
    <property type="match status" value="1"/>
</dbReference>
<dbReference type="PROSITE" id="PS00687">
    <property type="entry name" value="ALDEHYDE_DEHYDR_GLU"/>
    <property type="match status" value="1"/>
</dbReference>
<gene>
    <name evidence="6" type="ORF">FRZ61_26790</name>
</gene>
<dbReference type="OrthoDB" id="9772584at2"/>
<dbReference type="GO" id="GO:0009450">
    <property type="term" value="P:gamma-aminobutyric acid catabolic process"/>
    <property type="evidence" value="ECO:0007669"/>
    <property type="project" value="InterPro"/>
</dbReference>
<dbReference type="PANTHER" id="PTHR43353:SF5">
    <property type="entry name" value="SUCCINATE-SEMIALDEHYDE DEHYDROGENASE, MITOCHONDRIAL"/>
    <property type="match status" value="1"/>
</dbReference>
<reference evidence="6 7" key="1">
    <citation type="submission" date="2019-08" db="EMBL/GenBank/DDBJ databases">
        <title>Hyperibacter terrae gen. nov., sp. nov. and Hyperibacter viscosus sp. nov., two new members in the family Rhodospirillaceae isolated from the rhizosphere of Hypericum perforatum.</title>
        <authorList>
            <person name="Noviana Z."/>
        </authorList>
    </citation>
    <scope>NUCLEOTIDE SEQUENCE [LARGE SCALE GENOMIC DNA]</scope>
    <source>
        <strain evidence="6 7">R5959</strain>
    </source>
</reference>
<name>A0A5J6MZZ6_9PROT</name>
<dbReference type="InterPro" id="IPR016162">
    <property type="entry name" value="Ald_DH_N"/>
</dbReference>
<evidence type="ECO:0000313" key="6">
    <source>
        <dbReference type="EMBL" id="QEX22747.1"/>
    </source>
</evidence>
<protein>
    <submittedName>
        <fullName evidence="6">NAD-dependent succinate-semialdehyde dehydrogenase</fullName>
    </submittedName>
</protein>
<dbReference type="InterPro" id="IPR016160">
    <property type="entry name" value="Ald_DH_CS_CYS"/>
</dbReference>
<dbReference type="InterPro" id="IPR016161">
    <property type="entry name" value="Ald_DH/histidinol_DH"/>
</dbReference>
<dbReference type="PROSITE" id="PS00070">
    <property type="entry name" value="ALDEHYDE_DEHYDR_CYS"/>
    <property type="match status" value="1"/>
</dbReference>
<dbReference type="Gene3D" id="3.40.309.10">
    <property type="entry name" value="Aldehyde Dehydrogenase, Chain A, domain 2"/>
    <property type="match status" value="1"/>
</dbReference>
<evidence type="ECO:0000256" key="2">
    <source>
        <dbReference type="ARBA" id="ARBA00023002"/>
    </source>
</evidence>
<evidence type="ECO:0000256" key="4">
    <source>
        <dbReference type="RuleBase" id="RU003345"/>
    </source>
</evidence>
<dbReference type="FunFam" id="3.40.309.10:FF:000004">
    <property type="entry name" value="Succinate-semialdehyde dehydrogenase I"/>
    <property type="match status" value="1"/>
</dbReference>
<dbReference type="KEGG" id="hadh:FRZ61_26790"/>
<dbReference type="RefSeq" id="WP_151118201.1">
    <property type="nucleotide sequence ID" value="NZ_CP042582.1"/>
</dbReference>
<accession>A0A5J6MZZ6</accession>
<dbReference type="AlphaFoldDB" id="A0A5J6MZZ6"/>
<dbReference type="InterPro" id="IPR015590">
    <property type="entry name" value="Aldehyde_DH_dom"/>
</dbReference>
<proteinExistence type="inferred from homology"/>
<dbReference type="FunFam" id="3.40.605.10:FF:000005">
    <property type="entry name" value="Succinate-semialdehyde dehydrogenase I"/>
    <property type="match status" value="1"/>
</dbReference>
<dbReference type="GO" id="GO:0005829">
    <property type="term" value="C:cytosol"/>
    <property type="evidence" value="ECO:0007669"/>
    <property type="project" value="TreeGrafter"/>
</dbReference>
<dbReference type="InterPro" id="IPR050740">
    <property type="entry name" value="Aldehyde_DH_Superfamily"/>
</dbReference>
<dbReference type="PANTHER" id="PTHR43353">
    <property type="entry name" value="SUCCINATE-SEMIALDEHYDE DEHYDROGENASE, MITOCHONDRIAL"/>
    <property type="match status" value="1"/>
</dbReference>
<dbReference type="SUPFAM" id="SSF53720">
    <property type="entry name" value="ALDH-like"/>
    <property type="match status" value="1"/>
</dbReference>
<dbReference type="InterPro" id="IPR010102">
    <property type="entry name" value="Succ_semiAld_DH"/>
</dbReference>
<feature type="domain" description="Aldehyde dehydrogenase" evidence="5">
    <location>
        <begin position="27"/>
        <end position="486"/>
    </location>
</feature>
<dbReference type="GO" id="GO:0004777">
    <property type="term" value="F:succinate-semialdehyde dehydrogenase (NAD+) activity"/>
    <property type="evidence" value="ECO:0007669"/>
    <property type="project" value="TreeGrafter"/>
</dbReference>
<evidence type="ECO:0000259" key="5">
    <source>
        <dbReference type="Pfam" id="PF00171"/>
    </source>
</evidence>
<organism evidence="6 7">
    <name type="scientific">Hypericibacter adhaerens</name>
    <dbReference type="NCBI Taxonomy" id="2602016"/>
    <lineage>
        <taxon>Bacteria</taxon>
        <taxon>Pseudomonadati</taxon>
        <taxon>Pseudomonadota</taxon>
        <taxon>Alphaproteobacteria</taxon>
        <taxon>Rhodospirillales</taxon>
        <taxon>Dongiaceae</taxon>
        <taxon>Hypericibacter</taxon>
    </lineage>
</organism>
<feature type="active site" evidence="3">
    <location>
        <position position="264"/>
    </location>
</feature>
<dbReference type="InterPro" id="IPR016163">
    <property type="entry name" value="Ald_DH_C"/>
</dbReference>
<dbReference type="InterPro" id="IPR029510">
    <property type="entry name" value="Ald_DH_CS_GLU"/>
</dbReference>
<evidence type="ECO:0000313" key="7">
    <source>
        <dbReference type="Proteomes" id="UP000325797"/>
    </source>
</evidence>
<dbReference type="EMBL" id="CP042582">
    <property type="protein sequence ID" value="QEX22747.1"/>
    <property type="molecule type" value="Genomic_DNA"/>
</dbReference>
<evidence type="ECO:0000256" key="1">
    <source>
        <dbReference type="ARBA" id="ARBA00009986"/>
    </source>
</evidence>
<dbReference type="NCBIfam" id="TIGR01780">
    <property type="entry name" value="SSADH"/>
    <property type="match status" value="1"/>
</dbReference>
<keyword evidence="2 4" id="KW-0560">Oxidoreductase</keyword>
<sequence>MTVSRTLAARLRDPGLLSEATLVGGRWIAAEGRKGFDVTNPSNGEVLARMPDLGSAETAAAVDAAHAAQKEWAKRSGKERGAVLRKWYELIIAGQDDLAAILTAEMGKPLAESRGEVLYGASYVEWYAEEAKRLYGDIIPGHQRDKRIFVIRQPVGVVGAITAWNFPSAMPLRKIAPALAAGCAIVFKPAFQTPLSATALAVLAERAGVPSGLFSVVTTTDAQSFGQDICRNDKVRKLTFTGSTQVGRILMRQASDQIMKLSLELGGNAPFIVFDDADVDAAVEGAIQSKFRNAGQTCVCANRIYVQSRIYDEFSRKLAARAAALRVGDGFEANIEVGPLIDEKAVGKVKRHIEDAVGKGAVVATGGGGHARGGLFFSPTVLTGVTQGMLVAREETFGPLAPVFRFDGVDEVIEMANDTEFGLAAYFFANDVRRIWKVAEALEYGMVGMNTGLISTEVAPFGGVKQSGVGREGSKYGLDDFTEMKYLCLGGVPA</sequence>
<dbReference type="Pfam" id="PF00171">
    <property type="entry name" value="Aldedh"/>
    <property type="match status" value="1"/>
</dbReference>
<dbReference type="Proteomes" id="UP000325797">
    <property type="component" value="Chromosome"/>
</dbReference>
<comment type="similarity">
    <text evidence="1 4">Belongs to the aldehyde dehydrogenase family.</text>
</comment>
<evidence type="ECO:0000256" key="3">
    <source>
        <dbReference type="PROSITE-ProRule" id="PRU10007"/>
    </source>
</evidence>
<dbReference type="CDD" id="cd07103">
    <property type="entry name" value="ALDH_F5_SSADH_GabD"/>
    <property type="match status" value="1"/>
</dbReference>